<reference evidence="2" key="1">
    <citation type="journal article" date="2013" name="Science">
        <title>The Amborella genome and the evolution of flowering plants.</title>
        <authorList>
            <consortium name="Amborella Genome Project"/>
        </authorList>
    </citation>
    <scope>NUCLEOTIDE SEQUENCE [LARGE SCALE GENOMIC DNA]</scope>
</reference>
<protein>
    <submittedName>
        <fullName evidence="1">Uncharacterized protein</fullName>
    </submittedName>
</protein>
<organism evidence="1 2">
    <name type="scientific">Amborella trichopoda</name>
    <dbReference type="NCBI Taxonomy" id="13333"/>
    <lineage>
        <taxon>Eukaryota</taxon>
        <taxon>Viridiplantae</taxon>
        <taxon>Streptophyta</taxon>
        <taxon>Embryophyta</taxon>
        <taxon>Tracheophyta</taxon>
        <taxon>Spermatophyta</taxon>
        <taxon>Magnoliopsida</taxon>
        <taxon>Amborellales</taxon>
        <taxon>Amborellaceae</taxon>
        <taxon>Amborella</taxon>
    </lineage>
</organism>
<proteinExistence type="predicted"/>
<sequence>MELKEEWPLQSSLIDPINPNRHGSFSLLSEMGWMEGCSRKIQGSDDEKLRQGLLKAIVERKSLAILMLQSRI</sequence>
<evidence type="ECO:0000313" key="2">
    <source>
        <dbReference type="Proteomes" id="UP000017836"/>
    </source>
</evidence>
<accession>W1NQA7</accession>
<evidence type="ECO:0000313" key="1">
    <source>
        <dbReference type="EMBL" id="ERM97932.1"/>
    </source>
</evidence>
<dbReference type="Proteomes" id="UP000017836">
    <property type="component" value="Unassembled WGS sequence"/>
</dbReference>
<dbReference type="Gramene" id="ERM97932">
    <property type="protein sequence ID" value="ERM97932"/>
    <property type="gene ID" value="AMTR_s00117p00015450"/>
</dbReference>
<dbReference type="AlphaFoldDB" id="W1NQA7"/>
<keyword evidence="2" id="KW-1185">Reference proteome</keyword>
<dbReference type="HOGENOM" id="CLU_2725595_0_0_1"/>
<name>W1NQA7_AMBTC</name>
<dbReference type="EMBL" id="KI395608">
    <property type="protein sequence ID" value="ERM97932.1"/>
    <property type="molecule type" value="Genomic_DNA"/>
</dbReference>
<gene>
    <name evidence="1" type="ORF">AMTR_s00117p00015450</name>
</gene>